<accession>A0A8J8T164</accession>
<evidence type="ECO:0000259" key="2">
    <source>
        <dbReference type="SMART" id="SM01003"/>
    </source>
</evidence>
<dbReference type="InterPro" id="IPR051168">
    <property type="entry name" value="AASS"/>
</dbReference>
<comment type="caution">
    <text evidence="3">The sequence shown here is derived from an EMBL/GenBank/DDBJ whole genome shotgun (WGS) entry which is preliminary data.</text>
</comment>
<dbReference type="Gene3D" id="3.40.50.720">
    <property type="entry name" value="NAD(P)-binding Rossmann-like Domain"/>
    <property type="match status" value="1"/>
</dbReference>
<dbReference type="GO" id="GO:0016491">
    <property type="term" value="F:oxidoreductase activity"/>
    <property type="evidence" value="ECO:0007669"/>
    <property type="project" value="UniProtKB-KW"/>
</dbReference>
<keyword evidence="4" id="KW-1185">Reference proteome</keyword>
<feature type="domain" description="Alanine dehydrogenase/pyridine nucleotide transhydrogenase N-terminal" evidence="2">
    <location>
        <begin position="10"/>
        <end position="141"/>
    </location>
</feature>
<dbReference type="SUPFAM" id="SSF52283">
    <property type="entry name" value="Formate/glycerate dehydrogenase catalytic domain-like"/>
    <property type="match status" value="1"/>
</dbReference>
<name>A0A8J8T164_HALGN</name>
<proteinExistence type="predicted"/>
<reference evidence="3" key="1">
    <citation type="submission" date="2019-06" db="EMBL/GenBank/DDBJ databases">
        <authorList>
            <person name="Zheng W."/>
        </authorList>
    </citation>
    <scope>NUCLEOTIDE SEQUENCE</scope>
    <source>
        <strain evidence="3">QDHG01</strain>
    </source>
</reference>
<keyword evidence="1" id="KW-0560">Oxidoreductase</keyword>
<dbReference type="Pfam" id="PF05222">
    <property type="entry name" value="AlaDh_PNT_N"/>
    <property type="match status" value="1"/>
</dbReference>
<evidence type="ECO:0000313" key="4">
    <source>
        <dbReference type="Proteomes" id="UP000785679"/>
    </source>
</evidence>
<gene>
    <name evidence="3" type="ORF">FGO68_gene15784</name>
</gene>
<evidence type="ECO:0000313" key="3">
    <source>
        <dbReference type="EMBL" id="TNV78364.1"/>
    </source>
</evidence>
<dbReference type="AlphaFoldDB" id="A0A8J8T164"/>
<dbReference type="EMBL" id="RRYP01010466">
    <property type="protein sequence ID" value="TNV78364.1"/>
    <property type="molecule type" value="Genomic_DNA"/>
</dbReference>
<evidence type="ECO:0000256" key="1">
    <source>
        <dbReference type="ARBA" id="ARBA00023002"/>
    </source>
</evidence>
<dbReference type="SMART" id="SM01003">
    <property type="entry name" value="AlaDh_PNT_N"/>
    <property type="match status" value="1"/>
</dbReference>
<organism evidence="3 4">
    <name type="scientific">Halteria grandinella</name>
    <dbReference type="NCBI Taxonomy" id="5974"/>
    <lineage>
        <taxon>Eukaryota</taxon>
        <taxon>Sar</taxon>
        <taxon>Alveolata</taxon>
        <taxon>Ciliophora</taxon>
        <taxon>Intramacronucleata</taxon>
        <taxon>Spirotrichea</taxon>
        <taxon>Stichotrichia</taxon>
        <taxon>Sporadotrichida</taxon>
        <taxon>Halteriidae</taxon>
        <taxon>Halteria</taxon>
    </lineage>
</organism>
<dbReference type="InterPro" id="IPR007886">
    <property type="entry name" value="AlaDH/PNT_N"/>
</dbReference>
<dbReference type="OrthoDB" id="10059875at2759"/>
<sequence length="439" mass="49283">MELKQLARIGIVRETSSAWERRVPFSPQAVEQLIREQGISVTIQPQSSRCYADLEYAKAGATVDDDLSQCDVISAIKHVKPQDLLSNKTYMMYSRLASGTESIKEYKREILKKNITIIDYEQIKDSEGKSLVGSSKLAGSIGLFNAFRILGMHWLLREGLNTPLIGPNAYQNRAYSQCQEQLRDSFNDHYSCHGGFKKPFIIGIIGRGIVSEGALDLLVQSKVDIQIIKPEDIAHVSKNGELSKVYVSVLSRTDYLSNGISSLADKFLPHLTILVNAAQWTHGTPKILTKEQLSQSFITHKDDYRLKVISDITCMSDGPIEILQELCKIESPYFLYDPISDIRYRGFKEAQEGGSSSHTISYLAVEQLPAELPKDASGMFSDKLSEWAASIVAFTRSMYHENKDFEEASRCLPDELKRAVITTSKGEMTEPFKYLQSLI</sequence>
<protein>
    <recommendedName>
        <fullName evidence="2">Alanine dehydrogenase/pyridine nucleotide transhydrogenase N-terminal domain-containing protein</fullName>
    </recommendedName>
</protein>
<dbReference type="PANTHER" id="PTHR11133:SF22">
    <property type="entry name" value="ALPHA-AMINOADIPIC SEMIALDEHYDE SYNTHASE, MITOCHONDRIAL"/>
    <property type="match status" value="1"/>
</dbReference>
<dbReference type="PANTHER" id="PTHR11133">
    <property type="entry name" value="SACCHAROPINE DEHYDROGENASE"/>
    <property type="match status" value="1"/>
</dbReference>
<dbReference type="Proteomes" id="UP000785679">
    <property type="component" value="Unassembled WGS sequence"/>
</dbReference>